<keyword evidence="12" id="KW-0808">Transferase</keyword>
<dbReference type="Gene3D" id="3.10.20.230">
    <property type="entry name" value="Doublecortin domain"/>
    <property type="match status" value="1"/>
</dbReference>
<feature type="region of interest" description="Disordered" evidence="8">
    <location>
        <begin position="192"/>
        <end position="296"/>
    </location>
</feature>
<evidence type="ECO:0000313" key="11">
    <source>
        <dbReference type="Proteomes" id="UP000515150"/>
    </source>
</evidence>
<feature type="region of interest" description="Disordered" evidence="8">
    <location>
        <begin position="309"/>
        <end position="372"/>
    </location>
</feature>
<dbReference type="Gene3D" id="3.30.200.20">
    <property type="entry name" value="Phosphorylase Kinase, domain 1"/>
    <property type="match status" value="1"/>
</dbReference>
<dbReference type="KEGG" id="bspl:114865695"/>
<feature type="compositionally biased region" description="Low complexity" evidence="8">
    <location>
        <begin position="777"/>
        <end position="790"/>
    </location>
</feature>
<feature type="domain" description="Doublecortin" evidence="10">
    <location>
        <begin position="84"/>
        <end position="152"/>
    </location>
</feature>
<dbReference type="SUPFAM" id="SSF56112">
    <property type="entry name" value="Protein kinase-like (PK-like)"/>
    <property type="match status" value="1"/>
</dbReference>
<evidence type="ECO:0000256" key="8">
    <source>
        <dbReference type="SAM" id="MobiDB-lite"/>
    </source>
</evidence>
<feature type="compositionally biased region" description="Basic and acidic residues" evidence="8">
    <location>
        <begin position="680"/>
        <end position="710"/>
    </location>
</feature>
<dbReference type="PROSITE" id="PS00108">
    <property type="entry name" value="PROTEIN_KINASE_ST"/>
    <property type="match status" value="1"/>
</dbReference>
<dbReference type="SMART" id="SM00220">
    <property type="entry name" value="S_TKc"/>
    <property type="match status" value="1"/>
</dbReference>
<dbReference type="PROSITE" id="PS50011">
    <property type="entry name" value="PROTEIN_KINASE_DOM"/>
    <property type="match status" value="1"/>
</dbReference>
<keyword evidence="3 7" id="KW-0547">Nucleotide-binding</keyword>
<reference evidence="12" key="1">
    <citation type="submission" date="2025-08" db="UniProtKB">
        <authorList>
            <consortium name="RefSeq"/>
        </authorList>
    </citation>
    <scope>IDENTIFICATION</scope>
</reference>
<evidence type="ECO:0000256" key="5">
    <source>
        <dbReference type="ARBA" id="ARBA00047899"/>
    </source>
</evidence>
<dbReference type="Proteomes" id="UP000515150">
    <property type="component" value="Chromosome 11"/>
</dbReference>
<keyword evidence="12" id="KW-0418">Kinase</keyword>
<evidence type="ECO:0000259" key="9">
    <source>
        <dbReference type="PROSITE" id="PS50011"/>
    </source>
</evidence>
<comment type="catalytic activity">
    <reaction evidence="5">
        <text>L-threonyl-[protein] + ATP = O-phospho-L-threonyl-[protein] + ADP + H(+)</text>
        <dbReference type="Rhea" id="RHEA:46608"/>
        <dbReference type="Rhea" id="RHEA-COMP:11060"/>
        <dbReference type="Rhea" id="RHEA-COMP:11605"/>
        <dbReference type="ChEBI" id="CHEBI:15378"/>
        <dbReference type="ChEBI" id="CHEBI:30013"/>
        <dbReference type="ChEBI" id="CHEBI:30616"/>
        <dbReference type="ChEBI" id="CHEBI:61977"/>
        <dbReference type="ChEBI" id="CHEBI:456216"/>
        <dbReference type="EC" id="2.7.11.1"/>
    </reaction>
</comment>
<evidence type="ECO:0000256" key="3">
    <source>
        <dbReference type="ARBA" id="ARBA00022741"/>
    </source>
</evidence>
<evidence type="ECO:0000256" key="2">
    <source>
        <dbReference type="ARBA" id="ARBA00012513"/>
    </source>
</evidence>
<dbReference type="InterPro" id="IPR011009">
    <property type="entry name" value="Kinase-like_dom_sf"/>
</dbReference>
<dbReference type="EC" id="2.7.11.1" evidence="2"/>
<feature type="binding site" evidence="7">
    <location>
        <position position="413"/>
    </location>
    <ligand>
        <name>ATP</name>
        <dbReference type="ChEBI" id="CHEBI:30616"/>
    </ligand>
</feature>
<dbReference type="GeneID" id="114865695"/>
<evidence type="ECO:0000256" key="4">
    <source>
        <dbReference type="ARBA" id="ARBA00022840"/>
    </source>
</evidence>
<dbReference type="FunFam" id="1.10.510.10:FF:000571">
    <property type="entry name" value="Maternal embryonic leucine zipper kinase"/>
    <property type="match status" value="1"/>
</dbReference>
<evidence type="ECO:0000256" key="7">
    <source>
        <dbReference type="PROSITE-ProRule" id="PRU10141"/>
    </source>
</evidence>
<feature type="domain" description="Protein kinase" evidence="9">
    <location>
        <begin position="383"/>
        <end position="641"/>
    </location>
</feature>
<feature type="compositionally biased region" description="Basic and acidic residues" evidence="8">
    <location>
        <begin position="338"/>
        <end position="349"/>
    </location>
</feature>
<dbReference type="InterPro" id="IPR003533">
    <property type="entry name" value="Doublecortin_dom"/>
</dbReference>
<dbReference type="RefSeq" id="XP_029022860.1">
    <property type="nucleotide sequence ID" value="XM_029167027.2"/>
</dbReference>
<dbReference type="Gene3D" id="1.10.510.10">
    <property type="entry name" value="Transferase(Phosphotransferase) domain 1"/>
    <property type="match status" value="1"/>
</dbReference>
<evidence type="ECO:0000313" key="12">
    <source>
        <dbReference type="RefSeq" id="XP_029022860.1"/>
    </source>
</evidence>
<feature type="compositionally biased region" description="Basic and acidic residues" evidence="8">
    <location>
        <begin position="232"/>
        <end position="248"/>
    </location>
</feature>
<sequence>MTHPLRARYGCEERNARSRVAAPPVSLMKLPGGGPQTWPARPRHTGPVCRPHLPAPPQVSLFHTRHAEESAERPHLVTVVRPCGPSSLRKVTVLLNRRGVVSFEQLLLDLSEALGFPRWHRSRVTRLYTTHAREVKGVCDFFRGEAAFLALGKARPELGAVQEALEELFPEHAHYRADALCAWEKKLRPAPDKAAKADSGYSEGTDDGETSPERREEEPAPGTKPANTQTRPRADSQQLEHNHPDVQKPHQKKACRKGVHAPNHLQRLRGRGASGPRPLPVPGPFQRDGDSREEDVVAPPLCESCLARQARQQGAGRMSPLPGRVPLPPVPRKHREPRRPLSPDAERPARLQLLNPDVAPVERRAEPPPRGDAVTAADIERRYDMGRVVGDGNFAVVRECRRRGGGARAFAMKVVERAKLAGREHMMQNELSLLGSLRHPRVVRLFAHHHTHTHFYLLMELVDGGDLFEAISDRGRFPEAEAGLMVSDVSDALSYIHGKSIAHRDVKPENLLLERVAAGVSRLKLGDFGLAMVVTEPVFTICGTPTYVAPEILHEAGYGVAVDVWALGVILYILLCGFPPFRSQARDQEELFELIKEGHLHFLSPYWDPISEEARGLVRALLQPDPTARLTAEQTLLHPWVTAMASVCRQRALTDKTQAEAEPGEVESQAQTPAAETDEDKAPGRASWRESTLRDAKQSEKVTGRGRGEDALQEGSAVRAASPRVEEHTPGPQEPQCDSTDCGSPSRQAMQQPSGPRGASADLSRLHATAQHDQQQPPAGSLSSTSTAATPPSPHSPRLSSAHNHNHRPRLSS</sequence>
<feature type="compositionally biased region" description="Basic residues" evidence="8">
    <location>
        <begin position="804"/>
        <end position="813"/>
    </location>
</feature>
<protein>
    <recommendedName>
        <fullName evidence="2">non-specific serine/threonine protein kinase</fullName>
        <ecNumber evidence="2">2.7.11.1</ecNumber>
    </recommendedName>
</protein>
<dbReference type="PROSITE" id="PS00107">
    <property type="entry name" value="PROTEIN_KINASE_ATP"/>
    <property type="match status" value="1"/>
</dbReference>
<evidence type="ECO:0000256" key="6">
    <source>
        <dbReference type="ARBA" id="ARBA00048679"/>
    </source>
</evidence>
<feature type="compositionally biased region" description="Polar residues" evidence="8">
    <location>
        <begin position="736"/>
        <end position="754"/>
    </location>
</feature>
<accession>A0A6P7NY21</accession>
<dbReference type="GO" id="GO:0035556">
    <property type="term" value="P:intracellular signal transduction"/>
    <property type="evidence" value="ECO:0007669"/>
    <property type="project" value="InterPro"/>
</dbReference>
<organism evidence="11 12">
    <name type="scientific">Betta splendens</name>
    <name type="common">Siamese fighting fish</name>
    <dbReference type="NCBI Taxonomy" id="158456"/>
    <lineage>
        <taxon>Eukaryota</taxon>
        <taxon>Metazoa</taxon>
        <taxon>Chordata</taxon>
        <taxon>Craniata</taxon>
        <taxon>Vertebrata</taxon>
        <taxon>Euteleostomi</taxon>
        <taxon>Actinopterygii</taxon>
        <taxon>Neopterygii</taxon>
        <taxon>Teleostei</taxon>
        <taxon>Neoteleostei</taxon>
        <taxon>Acanthomorphata</taxon>
        <taxon>Anabantaria</taxon>
        <taxon>Anabantiformes</taxon>
        <taxon>Anabantoidei</taxon>
        <taxon>Osphronemidae</taxon>
        <taxon>Betta</taxon>
    </lineage>
</organism>
<dbReference type="InterPro" id="IPR008271">
    <property type="entry name" value="Ser/Thr_kinase_AS"/>
</dbReference>
<keyword evidence="11" id="KW-1185">Reference proteome</keyword>
<dbReference type="PROSITE" id="PS50309">
    <property type="entry name" value="DC"/>
    <property type="match status" value="1"/>
</dbReference>
<evidence type="ECO:0000259" key="10">
    <source>
        <dbReference type="PROSITE" id="PS50309"/>
    </source>
</evidence>
<dbReference type="SUPFAM" id="SSF89837">
    <property type="entry name" value="Doublecortin (DC)"/>
    <property type="match status" value="1"/>
</dbReference>
<evidence type="ECO:0000256" key="1">
    <source>
        <dbReference type="ARBA" id="ARBA00005354"/>
    </source>
</evidence>
<dbReference type="GO" id="GO:0004674">
    <property type="term" value="F:protein serine/threonine kinase activity"/>
    <property type="evidence" value="ECO:0007669"/>
    <property type="project" value="UniProtKB-EC"/>
</dbReference>
<comment type="similarity">
    <text evidence="1">Belongs to the protein kinase superfamily. CAMK Ser/Thr protein kinase family. CaMK subfamily.</text>
</comment>
<dbReference type="InterPro" id="IPR017441">
    <property type="entry name" value="Protein_kinase_ATP_BS"/>
</dbReference>
<dbReference type="PANTHER" id="PTHR24347">
    <property type="entry name" value="SERINE/THREONINE-PROTEIN KINASE"/>
    <property type="match status" value="1"/>
</dbReference>
<dbReference type="InterPro" id="IPR036572">
    <property type="entry name" value="Doublecortin_dom_sf"/>
</dbReference>
<dbReference type="OrthoDB" id="1738954at2759"/>
<gene>
    <name evidence="12" type="primary">dclk3</name>
</gene>
<proteinExistence type="inferred from homology"/>
<dbReference type="InParanoid" id="A0A6P7NY21"/>
<dbReference type="Pfam" id="PF00069">
    <property type="entry name" value="Pkinase"/>
    <property type="match status" value="1"/>
</dbReference>
<dbReference type="CTD" id="85443"/>
<name>A0A6P7NY21_BETSP</name>
<dbReference type="GO" id="GO:0005524">
    <property type="term" value="F:ATP binding"/>
    <property type="evidence" value="ECO:0007669"/>
    <property type="project" value="UniProtKB-UniRule"/>
</dbReference>
<dbReference type="InterPro" id="IPR000719">
    <property type="entry name" value="Prot_kinase_dom"/>
</dbReference>
<feature type="region of interest" description="Disordered" evidence="8">
    <location>
        <begin position="656"/>
        <end position="813"/>
    </location>
</feature>
<feature type="compositionally biased region" description="Basic and acidic residues" evidence="8">
    <location>
        <begin position="360"/>
        <end position="369"/>
    </location>
</feature>
<keyword evidence="4 7" id="KW-0067">ATP-binding</keyword>
<comment type="catalytic activity">
    <reaction evidence="6">
        <text>L-seryl-[protein] + ATP = O-phospho-L-seryl-[protein] + ADP + H(+)</text>
        <dbReference type="Rhea" id="RHEA:17989"/>
        <dbReference type="Rhea" id="RHEA-COMP:9863"/>
        <dbReference type="Rhea" id="RHEA-COMP:11604"/>
        <dbReference type="ChEBI" id="CHEBI:15378"/>
        <dbReference type="ChEBI" id="CHEBI:29999"/>
        <dbReference type="ChEBI" id="CHEBI:30616"/>
        <dbReference type="ChEBI" id="CHEBI:83421"/>
        <dbReference type="ChEBI" id="CHEBI:456216"/>
        <dbReference type="EC" id="2.7.11.1"/>
    </reaction>
</comment>
<feature type="compositionally biased region" description="Basic residues" evidence="8">
    <location>
        <begin position="249"/>
        <end position="259"/>
    </location>
</feature>
<dbReference type="AlphaFoldDB" id="A0A6P7NY21"/>